<dbReference type="Pfam" id="PF13439">
    <property type="entry name" value="Glyco_transf_4"/>
    <property type="match status" value="1"/>
</dbReference>
<name>A0A1M7L886_9FLAO</name>
<protein>
    <submittedName>
        <fullName evidence="3">Mannose-6-phosphate isomerase, type 2</fullName>
    </submittedName>
</protein>
<feature type="domain" description="Glycosyltransferase subfamily 4-like N-terminal" evidence="2">
    <location>
        <begin position="26"/>
        <end position="162"/>
    </location>
</feature>
<dbReference type="EMBL" id="LT670848">
    <property type="protein sequence ID" value="SHM74120.1"/>
    <property type="molecule type" value="Genomic_DNA"/>
</dbReference>
<dbReference type="GO" id="GO:0016853">
    <property type="term" value="F:isomerase activity"/>
    <property type="evidence" value="ECO:0007669"/>
    <property type="project" value="UniProtKB-KW"/>
</dbReference>
<evidence type="ECO:0000259" key="2">
    <source>
        <dbReference type="Pfam" id="PF13439"/>
    </source>
</evidence>
<evidence type="ECO:0000313" key="4">
    <source>
        <dbReference type="Proteomes" id="UP000190235"/>
    </source>
</evidence>
<dbReference type="Gene3D" id="3.40.50.2000">
    <property type="entry name" value="Glycogen Phosphorylase B"/>
    <property type="match status" value="2"/>
</dbReference>
<evidence type="ECO:0000313" key="3">
    <source>
        <dbReference type="EMBL" id="SHM74120.1"/>
    </source>
</evidence>
<dbReference type="CDD" id="cd03802">
    <property type="entry name" value="GT4_AviGT4-like"/>
    <property type="match status" value="1"/>
</dbReference>
<dbReference type="AlphaFoldDB" id="A0A1M7L886"/>
<dbReference type="RefSeq" id="WP_231919825.1">
    <property type="nucleotide sequence ID" value="NZ_LT670848.1"/>
</dbReference>
<reference evidence="4" key="1">
    <citation type="submission" date="2016-11" db="EMBL/GenBank/DDBJ databases">
        <authorList>
            <person name="Varghese N."/>
            <person name="Submissions S."/>
        </authorList>
    </citation>
    <scope>NUCLEOTIDE SEQUENCE [LARGE SCALE GENOMIC DNA]</scope>
    <source>
        <strain evidence="4">ACAM 48</strain>
    </source>
</reference>
<dbReference type="Proteomes" id="UP000190235">
    <property type="component" value="Chromosome I"/>
</dbReference>
<proteinExistence type="predicted"/>
<dbReference type="STRING" id="143223.SAMN05878281_1786"/>
<gene>
    <name evidence="3" type="ORF">SAMN05878281_1786</name>
</gene>
<dbReference type="PANTHER" id="PTHR12526:SF595">
    <property type="entry name" value="BLL5217 PROTEIN"/>
    <property type="match status" value="1"/>
</dbReference>
<dbReference type="SUPFAM" id="SSF53756">
    <property type="entry name" value="UDP-Glycosyltransferase/glycogen phosphorylase"/>
    <property type="match status" value="1"/>
</dbReference>
<dbReference type="Pfam" id="PF00534">
    <property type="entry name" value="Glycos_transf_1"/>
    <property type="match status" value="1"/>
</dbReference>
<feature type="domain" description="Glycosyl transferase family 1" evidence="1">
    <location>
        <begin position="168"/>
        <end position="295"/>
    </location>
</feature>
<accession>A0A1M7L886</accession>
<keyword evidence="4" id="KW-1185">Reference proteome</keyword>
<evidence type="ECO:0000259" key="1">
    <source>
        <dbReference type="Pfam" id="PF00534"/>
    </source>
</evidence>
<dbReference type="GO" id="GO:0016757">
    <property type="term" value="F:glycosyltransferase activity"/>
    <property type="evidence" value="ECO:0007669"/>
    <property type="project" value="InterPro"/>
</dbReference>
<organism evidence="3 4">
    <name type="scientific">Salegentibacter salegens</name>
    <dbReference type="NCBI Taxonomy" id="143223"/>
    <lineage>
        <taxon>Bacteria</taxon>
        <taxon>Pseudomonadati</taxon>
        <taxon>Bacteroidota</taxon>
        <taxon>Flavobacteriia</taxon>
        <taxon>Flavobacteriales</taxon>
        <taxon>Flavobacteriaceae</taxon>
        <taxon>Salegentibacter</taxon>
    </lineage>
</organism>
<dbReference type="PANTHER" id="PTHR12526">
    <property type="entry name" value="GLYCOSYLTRANSFERASE"/>
    <property type="match status" value="1"/>
</dbReference>
<dbReference type="InterPro" id="IPR028098">
    <property type="entry name" value="Glyco_trans_4-like_N"/>
</dbReference>
<sequence length="342" mass="38302">MEENIKIAILSPIAWRTPPTEYGPWEQVASNITEGLVKKGFDVSLFASGNSITSAKLESVCEMPYEEDRANDPKVLECLHISNLMEQAERFDIIHNHFDFLPLSYSKLIRTPMITTIHGFSSPKIIPVYKKYNASSAYISISNADRNTELTYLDTIYHGVDPTLFTFRKEKKNYLLYFGRIHPEKGAHRAIEIAKNSGYPLKIAGLIQDHSYFETHIKPFIDDKNVTYLGNVDPVLRNTLLGKAKALLHPISFEEPFGLSVLEAMMCGTPVVAFAKGSMPELIKEGVSGYLVNTIPEAVAAVGRLGNVVPEKCRAHAVANFSQDKMIESYIKAYNKVIEKNL</sequence>
<keyword evidence="3" id="KW-0413">Isomerase</keyword>
<dbReference type="InterPro" id="IPR001296">
    <property type="entry name" value="Glyco_trans_1"/>
</dbReference>